<dbReference type="EMBL" id="JAZIBG010000020">
    <property type="protein sequence ID" value="MEF7613880.1"/>
    <property type="molecule type" value="Genomic_DNA"/>
</dbReference>
<dbReference type="Proteomes" id="UP001336250">
    <property type="component" value="Unassembled WGS sequence"/>
</dbReference>
<organism evidence="2 3">
    <name type="scientific">Aquincola agrisoli</name>
    <dbReference type="NCBI Taxonomy" id="3119538"/>
    <lineage>
        <taxon>Bacteria</taxon>
        <taxon>Pseudomonadati</taxon>
        <taxon>Pseudomonadota</taxon>
        <taxon>Betaproteobacteria</taxon>
        <taxon>Burkholderiales</taxon>
        <taxon>Sphaerotilaceae</taxon>
        <taxon>Aquincola</taxon>
    </lineage>
</organism>
<reference evidence="2 3" key="1">
    <citation type="submission" date="2024-02" db="EMBL/GenBank/DDBJ databases">
        <title>Genome sequence of Aquincola sp. MAHUQ-54.</title>
        <authorList>
            <person name="Huq M.A."/>
        </authorList>
    </citation>
    <scope>NUCLEOTIDE SEQUENCE [LARGE SCALE GENOMIC DNA]</scope>
    <source>
        <strain evidence="2 3">MAHUQ-54</strain>
    </source>
</reference>
<dbReference type="PANTHER" id="PTHR35006:SF1">
    <property type="entry name" value="BLL2941 PROTEIN"/>
    <property type="match status" value="1"/>
</dbReference>
<proteinExistence type="predicted"/>
<sequence>MFTYVCLGTRDIDRATAFYDAALGALGLQRCDTSEEGDDGWIGWGTYAERGAVQVALWVCTPFDGRPATPGNGTMVALRATSWQQVDAFHAQALAHGGTSEGAPGLRLQYNPDFYAAYVRDPDGNKLAAVCRGFTAPQVP</sequence>
<accession>A0AAW9QFQ2</accession>
<dbReference type="InterPro" id="IPR004360">
    <property type="entry name" value="Glyas_Fos-R_dOase_dom"/>
</dbReference>
<name>A0AAW9QFQ2_9BURK</name>
<dbReference type="PANTHER" id="PTHR35006">
    <property type="entry name" value="GLYOXALASE FAMILY PROTEIN (AFU_ORTHOLOGUE AFUA_5G14830)"/>
    <property type="match status" value="1"/>
</dbReference>
<evidence type="ECO:0000259" key="1">
    <source>
        <dbReference type="PROSITE" id="PS51819"/>
    </source>
</evidence>
<evidence type="ECO:0000313" key="3">
    <source>
        <dbReference type="Proteomes" id="UP001336250"/>
    </source>
</evidence>
<keyword evidence="3" id="KW-1185">Reference proteome</keyword>
<protein>
    <submittedName>
        <fullName evidence="2">VOC family protein</fullName>
    </submittedName>
</protein>
<dbReference type="InterPro" id="IPR037523">
    <property type="entry name" value="VOC_core"/>
</dbReference>
<evidence type="ECO:0000313" key="2">
    <source>
        <dbReference type="EMBL" id="MEF7613880.1"/>
    </source>
</evidence>
<dbReference type="CDD" id="cd07262">
    <property type="entry name" value="VOC_like"/>
    <property type="match status" value="1"/>
</dbReference>
<dbReference type="SUPFAM" id="SSF54593">
    <property type="entry name" value="Glyoxalase/Bleomycin resistance protein/Dihydroxybiphenyl dioxygenase"/>
    <property type="match status" value="1"/>
</dbReference>
<dbReference type="RefSeq" id="WP_332288820.1">
    <property type="nucleotide sequence ID" value="NZ_JAZIBG010000020.1"/>
</dbReference>
<dbReference type="Gene3D" id="3.10.180.10">
    <property type="entry name" value="2,3-Dihydroxybiphenyl 1,2-Dioxygenase, domain 1"/>
    <property type="match status" value="1"/>
</dbReference>
<dbReference type="PROSITE" id="PS51819">
    <property type="entry name" value="VOC"/>
    <property type="match status" value="1"/>
</dbReference>
<comment type="caution">
    <text evidence="2">The sequence shown here is derived from an EMBL/GenBank/DDBJ whole genome shotgun (WGS) entry which is preliminary data.</text>
</comment>
<gene>
    <name evidence="2" type="ORF">V4F39_08165</name>
</gene>
<dbReference type="Pfam" id="PF00903">
    <property type="entry name" value="Glyoxalase"/>
    <property type="match status" value="1"/>
</dbReference>
<dbReference type="AlphaFoldDB" id="A0AAW9QFQ2"/>
<dbReference type="InterPro" id="IPR029068">
    <property type="entry name" value="Glyas_Bleomycin-R_OHBP_Dase"/>
</dbReference>
<feature type="domain" description="VOC" evidence="1">
    <location>
        <begin position="1"/>
        <end position="132"/>
    </location>
</feature>